<dbReference type="InterPro" id="IPR050776">
    <property type="entry name" value="Ank_Repeat/CDKN_Inhibitor"/>
</dbReference>
<dbReference type="InterPro" id="IPR002110">
    <property type="entry name" value="Ankyrin_rpt"/>
</dbReference>
<evidence type="ECO:0000256" key="1">
    <source>
        <dbReference type="ARBA" id="ARBA00022737"/>
    </source>
</evidence>
<dbReference type="InterPro" id="IPR036770">
    <property type="entry name" value="Ankyrin_rpt-contain_sf"/>
</dbReference>
<gene>
    <name evidence="3" type="ORF">SPARVUS_LOCUS13007645</name>
</gene>
<organism evidence="3 4">
    <name type="scientific">Staurois parvus</name>
    <dbReference type="NCBI Taxonomy" id="386267"/>
    <lineage>
        <taxon>Eukaryota</taxon>
        <taxon>Metazoa</taxon>
        <taxon>Chordata</taxon>
        <taxon>Craniata</taxon>
        <taxon>Vertebrata</taxon>
        <taxon>Euteleostomi</taxon>
        <taxon>Amphibia</taxon>
        <taxon>Batrachia</taxon>
        <taxon>Anura</taxon>
        <taxon>Neobatrachia</taxon>
        <taxon>Ranoidea</taxon>
        <taxon>Ranidae</taxon>
        <taxon>Staurois</taxon>
    </lineage>
</organism>
<proteinExistence type="predicted"/>
<dbReference type="Gene3D" id="1.25.40.20">
    <property type="entry name" value="Ankyrin repeat-containing domain"/>
    <property type="match status" value="1"/>
</dbReference>
<protein>
    <submittedName>
        <fullName evidence="3">Uncharacterized protein</fullName>
    </submittedName>
</protein>
<evidence type="ECO:0000313" key="4">
    <source>
        <dbReference type="Proteomes" id="UP001162483"/>
    </source>
</evidence>
<accession>A0ABN9FX60</accession>
<keyword evidence="2" id="KW-0040">ANK repeat</keyword>
<sequence length="87" mass="9464">MKVMLMGCPQIAQLLIEHGADPTIPDPSTGTCPAHDAIREGFVDTLVEFLNGGASLYSPLDIYKKRPIDLASDFVKEKLIQLGILPQ</sequence>
<reference evidence="3" key="1">
    <citation type="submission" date="2023-05" db="EMBL/GenBank/DDBJ databases">
        <authorList>
            <person name="Stuckert A."/>
        </authorList>
    </citation>
    <scope>NUCLEOTIDE SEQUENCE</scope>
</reference>
<dbReference type="Proteomes" id="UP001162483">
    <property type="component" value="Unassembled WGS sequence"/>
</dbReference>
<evidence type="ECO:0000313" key="3">
    <source>
        <dbReference type="EMBL" id="CAI9601655.1"/>
    </source>
</evidence>
<evidence type="ECO:0000256" key="2">
    <source>
        <dbReference type="ARBA" id="ARBA00023043"/>
    </source>
</evidence>
<comment type="caution">
    <text evidence="3">The sequence shown here is derived from an EMBL/GenBank/DDBJ whole genome shotgun (WGS) entry which is preliminary data.</text>
</comment>
<keyword evidence="1" id="KW-0677">Repeat</keyword>
<keyword evidence="4" id="KW-1185">Reference proteome</keyword>
<dbReference type="SUPFAM" id="SSF48403">
    <property type="entry name" value="Ankyrin repeat"/>
    <property type="match status" value="1"/>
</dbReference>
<dbReference type="PANTHER" id="PTHR24201">
    <property type="entry name" value="ANK_REP_REGION DOMAIN-CONTAINING PROTEIN"/>
    <property type="match status" value="1"/>
</dbReference>
<dbReference type="PANTHER" id="PTHR24201:SF8">
    <property type="entry name" value="CYCLIN-DEPENDENT KINASE 4 INHIBITOR B"/>
    <property type="match status" value="1"/>
</dbReference>
<dbReference type="EMBL" id="CATNWA010017591">
    <property type="protein sequence ID" value="CAI9601655.1"/>
    <property type="molecule type" value="Genomic_DNA"/>
</dbReference>
<dbReference type="Pfam" id="PF00023">
    <property type="entry name" value="Ank"/>
    <property type="match status" value="1"/>
</dbReference>
<name>A0ABN9FX60_9NEOB</name>